<accession>A0ABR1JUI9</accession>
<gene>
    <name evidence="2" type="ORF">VKT23_004543</name>
</gene>
<organism evidence="2 3">
    <name type="scientific">Marasmiellus scandens</name>
    <dbReference type="NCBI Taxonomy" id="2682957"/>
    <lineage>
        <taxon>Eukaryota</taxon>
        <taxon>Fungi</taxon>
        <taxon>Dikarya</taxon>
        <taxon>Basidiomycota</taxon>
        <taxon>Agaricomycotina</taxon>
        <taxon>Agaricomycetes</taxon>
        <taxon>Agaricomycetidae</taxon>
        <taxon>Agaricales</taxon>
        <taxon>Marasmiineae</taxon>
        <taxon>Omphalotaceae</taxon>
        <taxon>Marasmiellus</taxon>
    </lineage>
</organism>
<dbReference type="EMBL" id="JBANRG010000004">
    <property type="protein sequence ID" value="KAK7467491.1"/>
    <property type="molecule type" value="Genomic_DNA"/>
</dbReference>
<evidence type="ECO:0000313" key="2">
    <source>
        <dbReference type="EMBL" id="KAK7467491.1"/>
    </source>
</evidence>
<evidence type="ECO:0000313" key="3">
    <source>
        <dbReference type="Proteomes" id="UP001498398"/>
    </source>
</evidence>
<keyword evidence="3" id="KW-1185">Reference proteome</keyword>
<protein>
    <submittedName>
        <fullName evidence="2">Uncharacterized protein</fullName>
    </submittedName>
</protein>
<feature type="region of interest" description="Disordered" evidence="1">
    <location>
        <begin position="75"/>
        <end position="107"/>
    </location>
</feature>
<name>A0ABR1JUI9_9AGAR</name>
<proteinExistence type="predicted"/>
<comment type="caution">
    <text evidence="2">The sequence shown here is derived from an EMBL/GenBank/DDBJ whole genome shotgun (WGS) entry which is preliminary data.</text>
</comment>
<reference evidence="2 3" key="1">
    <citation type="submission" date="2024-01" db="EMBL/GenBank/DDBJ databases">
        <title>A draft genome for the cacao thread blight pathogen Marasmiellus scandens.</title>
        <authorList>
            <person name="Baruah I.K."/>
            <person name="Leung J."/>
            <person name="Bukari Y."/>
            <person name="Amoako-Attah I."/>
            <person name="Meinhardt L.W."/>
            <person name="Bailey B.A."/>
            <person name="Cohen S.P."/>
        </authorList>
    </citation>
    <scope>NUCLEOTIDE SEQUENCE [LARGE SCALE GENOMIC DNA]</scope>
    <source>
        <strain evidence="2 3">GH-19</strain>
    </source>
</reference>
<dbReference type="Proteomes" id="UP001498398">
    <property type="component" value="Unassembled WGS sequence"/>
</dbReference>
<evidence type="ECO:0000256" key="1">
    <source>
        <dbReference type="SAM" id="MobiDB-lite"/>
    </source>
</evidence>
<sequence>MENDNATSSEIQRYMDSLPEPDRAEFAAFLTWIAGLTPAQCQDYMDGKLLPSVDNGYSFQRTNVQVGGQSVGASAARGFAGPGQANITPSPVQAGVGPTTRDQRRVS</sequence>